<dbReference type="InterPro" id="IPR006303">
    <property type="entry name" value="FliR"/>
</dbReference>
<comment type="function">
    <text evidence="1 10">Role in flagellar biosynthesis.</text>
</comment>
<dbReference type="PANTHER" id="PTHR30065:SF8">
    <property type="entry name" value="FLAGELLAR BIOSYNTHETIC PROTEIN FLIR"/>
    <property type="match status" value="1"/>
</dbReference>
<keyword evidence="12" id="KW-1185">Reference proteome</keyword>
<reference evidence="12" key="1">
    <citation type="submission" date="2018-08" db="EMBL/GenBank/DDBJ databases">
        <authorList>
            <person name="Kim S.-J."/>
            <person name="Jung G.-Y."/>
        </authorList>
    </citation>
    <scope>NUCLEOTIDE SEQUENCE [LARGE SCALE GENOMIC DNA]</scope>
    <source>
        <strain evidence="12">GY_G</strain>
    </source>
</reference>
<organism evidence="11 12">
    <name type="scientific">Sphingorhabdus pulchriflava</name>
    <dbReference type="NCBI Taxonomy" id="2292257"/>
    <lineage>
        <taxon>Bacteria</taxon>
        <taxon>Pseudomonadati</taxon>
        <taxon>Pseudomonadota</taxon>
        <taxon>Alphaproteobacteria</taxon>
        <taxon>Sphingomonadales</taxon>
        <taxon>Sphingomonadaceae</taxon>
        <taxon>Sphingorhabdus</taxon>
    </lineage>
</organism>
<keyword evidence="7 10" id="KW-0472">Membrane</keyword>
<evidence type="ECO:0000313" key="11">
    <source>
        <dbReference type="EMBL" id="RDV02696.1"/>
    </source>
</evidence>
<keyword evidence="11" id="KW-0966">Cell projection</keyword>
<feature type="transmembrane region" description="Helical" evidence="10">
    <location>
        <begin position="42"/>
        <end position="62"/>
    </location>
</feature>
<dbReference type="Proteomes" id="UP000263833">
    <property type="component" value="Unassembled WGS sequence"/>
</dbReference>
<evidence type="ECO:0000256" key="6">
    <source>
        <dbReference type="ARBA" id="ARBA00022989"/>
    </source>
</evidence>
<evidence type="ECO:0000256" key="5">
    <source>
        <dbReference type="ARBA" id="ARBA00022692"/>
    </source>
</evidence>
<dbReference type="EMBL" id="QRGP01000002">
    <property type="protein sequence ID" value="RDV02696.1"/>
    <property type="molecule type" value="Genomic_DNA"/>
</dbReference>
<evidence type="ECO:0000256" key="3">
    <source>
        <dbReference type="ARBA" id="ARBA00021717"/>
    </source>
</evidence>
<dbReference type="AlphaFoldDB" id="A0A371B527"/>
<proteinExistence type="inferred from homology"/>
<gene>
    <name evidence="11" type="primary">fliR</name>
    <name evidence="11" type="ORF">DXH95_12135</name>
</gene>
<dbReference type="OrthoDB" id="9797790at2"/>
<comment type="similarity">
    <text evidence="2 10">Belongs to the FliR/MopE/SpaR family.</text>
</comment>
<name>A0A371B527_9SPHN</name>
<feature type="transmembrane region" description="Helical" evidence="10">
    <location>
        <begin position="213"/>
        <end position="234"/>
    </location>
</feature>
<evidence type="ECO:0000256" key="2">
    <source>
        <dbReference type="ARBA" id="ARBA00009772"/>
    </source>
</evidence>
<dbReference type="PRINTS" id="PR00953">
    <property type="entry name" value="TYPE3IMRPROT"/>
</dbReference>
<dbReference type="InterPro" id="IPR002010">
    <property type="entry name" value="T3SS_IM_R"/>
</dbReference>
<comment type="subcellular location">
    <subcellularLocation>
        <location evidence="10">Cell membrane</location>
        <topology evidence="10">Multi-pass membrane protein</topology>
    </subcellularLocation>
    <subcellularLocation>
        <location evidence="10">Bacterial flagellum basal body</location>
    </subcellularLocation>
</comment>
<keyword evidence="11" id="KW-0282">Flagellum</keyword>
<evidence type="ECO:0000256" key="10">
    <source>
        <dbReference type="RuleBase" id="RU362071"/>
    </source>
</evidence>
<keyword evidence="5 10" id="KW-0812">Transmembrane</keyword>
<feature type="transmembrane region" description="Helical" evidence="10">
    <location>
        <begin position="15"/>
        <end position="35"/>
    </location>
</feature>
<keyword evidence="8 10" id="KW-0975">Bacterial flagellum</keyword>
<comment type="caution">
    <text evidence="11">The sequence shown here is derived from an EMBL/GenBank/DDBJ whole genome shotgun (WGS) entry which is preliminary data.</text>
</comment>
<sequence length="259" mass="26355">MMEFGFGNIEANLQIWLLAMIRPGAAMLAAPFFGAGNVPVQLRLVLAMALGLPAAAMVQPAIPVDGLTSLSGLLLIAGEALLGLAMGFALQIGFVCALLAGEIISNMMGIGFAAMADPATGQPSPAIGQYLSMLALFLFLAGEGHLLFAEIVVDSYRALPPGEAWISAKALSGLVQFGGLTFAGGIAVAMPVLSALLLVQAVFAMVSRAAPTLNLFSVGLPATLTAGIILLAIATPVMAEALGRIILDALRQAQSLGLG</sequence>
<accession>A0A371B527</accession>
<dbReference type="GO" id="GO:0006605">
    <property type="term" value="P:protein targeting"/>
    <property type="evidence" value="ECO:0007669"/>
    <property type="project" value="UniProtKB-UniRule"/>
</dbReference>
<protein>
    <recommendedName>
        <fullName evidence="3 9">Flagellar biosynthetic protein FliR</fullName>
    </recommendedName>
</protein>
<dbReference type="NCBIfam" id="TIGR01400">
    <property type="entry name" value="fliR"/>
    <property type="match status" value="1"/>
</dbReference>
<evidence type="ECO:0000256" key="1">
    <source>
        <dbReference type="ARBA" id="ARBA00002578"/>
    </source>
</evidence>
<feature type="transmembrane region" description="Helical" evidence="10">
    <location>
        <begin position="130"/>
        <end position="153"/>
    </location>
</feature>
<feature type="transmembrane region" description="Helical" evidence="10">
    <location>
        <begin position="173"/>
        <end position="206"/>
    </location>
</feature>
<evidence type="ECO:0000313" key="12">
    <source>
        <dbReference type="Proteomes" id="UP000263833"/>
    </source>
</evidence>
<feature type="transmembrane region" description="Helical" evidence="10">
    <location>
        <begin position="74"/>
        <end position="100"/>
    </location>
</feature>
<evidence type="ECO:0000256" key="7">
    <source>
        <dbReference type="ARBA" id="ARBA00023136"/>
    </source>
</evidence>
<keyword evidence="6 10" id="KW-1133">Transmembrane helix</keyword>
<dbReference type="Pfam" id="PF01311">
    <property type="entry name" value="Bac_export_1"/>
    <property type="match status" value="1"/>
</dbReference>
<evidence type="ECO:0000256" key="8">
    <source>
        <dbReference type="ARBA" id="ARBA00023143"/>
    </source>
</evidence>
<dbReference type="GO" id="GO:0005886">
    <property type="term" value="C:plasma membrane"/>
    <property type="evidence" value="ECO:0007669"/>
    <property type="project" value="UniProtKB-SubCell"/>
</dbReference>
<dbReference type="RefSeq" id="WP_115549798.1">
    <property type="nucleotide sequence ID" value="NZ_QRGP01000002.1"/>
</dbReference>
<keyword evidence="11" id="KW-0969">Cilium</keyword>
<dbReference type="GO" id="GO:0044780">
    <property type="term" value="P:bacterial-type flagellum assembly"/>
    <property type="evidence" value="ECO:0007669"/>
    <property type="project" value="UniProtKB-UniRule"/>
</dbReference>
<evidence type="ECO:0000256" key="9">
    <source>
        <dbReference type="NCBIfam" id="TIGR01400"/>
    </source>
</evidence>
<dbReference type="PANTHER" id="PTHR30065">
    <property type="entry name" value="FLAGELLAR BIOSYNTHETIC PROTEIN FLIR"/>
    <property type="match status" value="1"/>
</dbReference>
<evidence type="ECO:0000256" key="4">
    <source>
        <dbReference type="ARBA" id="ARBA00022475"/>
    </source>
</evidence>
<dbReference type="GO" id="GO:0009425">
    <property type="term" value="C:bacterial-type flagellum basal body"/>
    <property type="evidence" value="ECO:0007669"/>
    <property type="project" value="UniProtKB-SubCell"/>
</dbReference>
<keyword evidence="4 10" id="KW-1003">Cell membrane</keyword>